<keyword evidence="4" id="KW-1185">Reference proteome</keyword>
<protein>
    <submittedName>
        <fullName evidence="3">Uncharacterized protein</fullName>
    </submittedName>
</protein>
<feature type="compositionally biased region" description="Low complexity" evidence="1">
    <location>
        <begin position="128"/>
        <end position="145"/>
    </location>
</feature>
<gene>
    <name evidence="2" type="ORF">PhaeoP66_01053</name>
    <name evidence="3" type="ORF">PhaeoP66_04674</name>
</gene>
<proteinExistence type="predicted"/>
<accession>A0ABM6RLG2</accession>
<geneLocation type="plasmid" evidence="3 4">
    <name>pP66_i</name>
</geneLocation>
<feature type="compositionally biased region" description="Acidic residues" evidence="1">
    <location>
        <begin position="114"/>
        <end position="124"/>
    </location>
</feature>
<keyword evidence="3" id="KW-0614">Plasmid</keyword>
<dbReference type="Proteomes" id="UP000236536">
    <property type="component" value="Chromosome"/>
</dbReference>
<organism evidence="3 4">
    <name type="scientific">Phaeobacter inhibens</name>
    <dbReference type="NCBI Taxonomy" id="221822"/>
    <lineage>
        <taxon>Bacteria</taxon>
        <taxon>Pseudomonadati</taxon>
        <taxon>Pseudomonadota</taxon>
        <taxon>Alphaproteobacteria</taxon>
        <taxon>Rhodobacterales</taxon>
        <taxon>Roseobacteraceae</taxon>
        <taxon>Phaeobacter</taxon>
    </lineage>
</organism>
<feature type="region of interest" description="Disordered" evidence="1">
    <location>
        <begin position="105"/>
        <end position="145"/>
    </location>
</feature>
<dbReference type="EMBL" id="CP010714">
    <property type="protein sequence ID" value="AUQ97400.1"/>
    <property type="molecule type" value="Genomic_DNA"/>
</dbReference>
<evidence type="ECO:0000256" key="1">
    <source>
        <dbReference type="SAM" id="MobiDB-lite"/>
    </source>
</evidence>
<reference evidence="3 4" key="1">
    <citation type="journal article" date="2017" name="Genome Biol. Evol.">
        <title>Trajectories and Drivers of Genome Evolution in Surface-Associated Marine Phaeobacter.</title>
        <authorList>
            <person name="Freese H.M."/>
            <person name="Sikorski J."/>
            <person name="Bunk B."/>
            <person name="Scheuner C."/>
            <person name="Meier-Kolthoff J.P."/>
            <person name="Sproer C."/>
            <person name="Gram L."/>
            <person name="Overmann J."/>
        </authorList>
    </citation>
    <scope>NUCLEOTIDE SEQUENCE [LARGE SCALE GENOMIC DNA]</scope>
    <source>
        <strain evidence="3 4">P66</strain>
        <plasmid evidence="3 4">pP66_i</plasmid>
    </source>
</reference>
<dbReference type="RefSeq" id="WP_123632427.1">
    <property type="nucleotide sequence ID" value="NZ_CP010705.1"/>
</dbReference>
<sequence>MTKVIVEFLRAHGRFVRGDIAGFAPDVVKKWPAGVCVPYDPDRPKAGGVAVIGNIELDADGVRKMISDAETEFAAKTDALGQREQELADREAELAARERELLSRVAAEQTDASAEPEEAAAVDEEAAKGATKKTAGAPPKQGAKA</sequence>
<dbReference type="EMBL" id="CP010705">
    <property type="protein sequence ID" value="AUQ93857.1"/>
    <property type="molecule type" value="Genomic_DNA"/>
</dbReference>
<dbReference type="Proteomes" id="UP000236536">
    <property type="component" value="Plasmid pP66_i"/>
</dbReference>
<evidence type="ECO:0000313" key="2">
    <source>
        <dbReference type="EMBL" id="AUQ93857.1"/>
    </source>
</evidence>
<evidence type="ECO:0000313" key="3">
    <source>
        <dbReference type="EMBL" id="AUQ97400.1"/>
    </source>
</evidence>
<reference evidence="3 4" key="2">
    <citation type="journal article" date="2017" name="Int. J. Syst. Evol. Microbiol.">
        <title>Adaptation of Surface-Associated Bacteria to the Open Ocean: A Genomically Distinct Subpopulation of Phaeobacter gallaeciensis Colonizes Pacific Mesozooplankton.</title>
        <authorList>
            <person name="Freese H.M."/>
            <person name="Methner A."/>
            <person name="Overmann J."/>
        </authorList>
    </citation>
    <scope>NUCLEOTIDE SEQUENCE [LARGE SCALE GENOMIC DNA]</scope>
    <source>
        <strain evidence="3 4">P66</strain>
        <plasmid evidence="3 4">pP66_i</plasmid>
    </source>
</reference>
<evidence type="ECO:0000313" key="4">
    <source>
        <dbReference type="Proteomes" id="UP000236536"/>
    </source>
</evidence>
<name>A0ABM6RLG2_9RHOB</name>